<reference evidence="2" key="3">
    <citation type="submission" date="2022-06" db="UniProtKB">
        <authorList>
            <consortium name="EnsemblPlants"/>
        </authorList>
    </citation>
    <scope>IDENTIFICATION</scope>
</reference>
<evidence type="ECO:0000313" key="2">
    <source>
        <dbReference type="EnsemblPlants" id="TuG1812G0500005488.01.T01.cds284681"/>
    </source>
</evidence>
<proteinExistence type="predicted"/>
<accession>A0A8R7QIF6</accession>
<dbReference type="Proteomes" id="UP000015106">
    <property type="component" value="Chromosome 5"/>
</dbReference>
<gene>
    <name evidence="2" type="primary">LOC125511565</name>
</gene>
<evidence type="ECO:0000313" key="3">
    <source>
        <dbReference type="Proteomes" id="UP000015106"/>
    </source>
</evidence>
<evidence type="ECO:0000256" key="1">
    <source>
        <dbReference type="SAM" id="MobiDB-lite"/>
    </source>
</evidence>
<dbReference type="Gramene" id="TuG1812G0500005488.01.T01">
    <property type="protein sequence ID" value="TuG1812G0500005488.01.T01.cds284681"/>
    <property type="gene ID" value="TuG1812G0500005488.01"/>
</dbReference>
<keyword evidence="3" id="KW-1185">Reference proteome</keyword>
<organism evidence="2 3">
    <name type="scientific">Triticum urartu</name>
    <name type="common">Red wild einkorn</name>
    <name type="synonym">Crithodium urartu</name>
    <dbReference type="NCBI Taxonomy" id="4572"/>
    <lineage>
        <taxon>Eukaryota</taxon>
        <taxon>Viridiplantae</taxon>
        <taxon>Streptophyta</taxon>
        <taxon>Embryophyta</taxon>
        <taxon>Tracheophyta</taxon>
        <taxon>Spermatophyta</taxon>
        <taxon>Magnoliopsida</taxon>
        <taxon>Liliopsida</taxon>
        <taxon>Poales</taxon>
        <taxon>Poaceae</taxon>
        <taxon>BOP clade</taxon>
        <taxon>Pooideae</taxon>
        <taxon>Triticodae</taxon>
        <taxon>Triticeae</taxon>
        <taxon>Triticinae</taxon>
        <taxon>Triticum</taxon>
    </lineage>
</organism>
<name>A0A8R7QIF6_TRIUA</name>
<dbReference type="AlphaFoldDB" id="A0A8R7QIF6"/>
<feature type="region of interest" description="Disordered" evidence="1">
    <location>
        <begin position="13"/>
        <end position="93"/>
    </location>
</feature>
<sequence>MLRTMPRTLALSAVQRHTAASRSARPPRRLQHLSPPPLGGLPTPTFTRPSTLAQAPSFSVSVGHDVPPDEGGGHGVVDGDGGGGDGEAGGGVWCLQLPQASPARNVLATSSASRHAAEKVLDAIAAG</sequence>
<feature type="compositionally biased region" description="Gly residues" evidence="1">
    <location>
        <begin position="73"/>
        <end position="92"/>
    </location>
</feature>
<reference evidence="2" key="2">
    <citation type="submission" date="2018-03" db="EMBL/GenBank/DDBJ databases">
        <title>The Triticum urartu genome reveals the dynamic nature of wheat genome evolution.</title>
        <authorList>
            <person name="Ling H."/>
            <person name="Ma B."/>
            <person name="Shi X."/>
            <person name="Liu H."/>
            <person name="Dong L."/>
            <person name="Sun H."/>
            <person name="Cao Y."/>
            <person name="Gao Q."/>
            <person name="Zheng S."/>
            <person name="Li Y."/>
            <person name="Yu Y."/>
            <person name="Du H."/>
            <person name="Qi M."/>
            <person name="Li Y."/>
            <person name="Yu H."/>
            <person name="Cui Y."/>
            <person name="Wang N."/>
            <person name="Chen C."/>
            <person name="Wu H."/>
            <person name="Zhao Y."/>
            <person name="Zhang J."/>
            <person name="Li Y."/>
            <person name="Zhou W."/>
            <person name="Zhang B."/>
            <person name="Hu W."/>
            <person name="Eijk M."/>
            <person name="Tang J."/>
            <person name="Witsenboer H."/>
            <person name="Zhao S."/>
            <person name="Li Z."/>
            <person name="Zhang A."/>
            <person name="Wang D."/>
            <person name="Liang C."/>
        </authorList>
    </citation>
    <scope>NUCLEOTIDE SEQUENCE [LARGE SCALE GENOMIC DNA]</scope>
    <source>
        <strain evidence="2">cv. G1812</strain>
    </source>
</reference>
<protein>
    <submittedName>
        <fullName evidence="2">Uncharacterized protein</fullName>
    </submittedName>
</protein>
<dbReference type="EnsemblPlants" id="TuG1812G0500005488.01.T01">
    <property type="protein sequence ID" value="TuG1812G0500005488.01.T01.cds284681"/>
    <property type="gene ID" value="TuG1812G0500005488.01"/>
</dbReference>
<reference evidence="3" key="1">
    <citation type="journal article" date="2013" name="Nature">
        <title>Draft genome of the wheat A-genome progenitor Triticum urartu.</title>
        <authorList>
            <person name="Ling H.Q."/>
            <person name="Zhao S."/>
            <person name="Liu D."/>
            <person name="Wang J."/>
            <person name="Sun H."/>
            <person name="Zhang C."/>
            <person name="Fan H."/>
            <person name="Li D."/>
            <person name="Dong L."/>
            <person name="Tao Y."/>
            <person name="Gao C."/>
            <person name="Wu H."/>
            <person name="Li Y."/>
            <person name="Cui Y."/>
            <person name="Guo X."/>
            <person name="Zheng S."/>
            <person name="Wang B."/>
            <person name="Yu K."/>
            <person name="Liang Q."/>
            <person name="Yang W."/>
            <person name="Lou X."/>
            <person name="Chen J."/>
            <person name="Feng M."/>
            <person name="Jian J."/>
            <person name="Zhang X."/>
            <person name="Luo G."/>
            <person name="Jiang Y."/>
            <person name="Liu J."/>
            <person name="Wang Z."/>
            <person name="Sha Y."/>
            <person name="Zhang B."/>
            <person name="Wu H."/>
            <person name="Tang D."/>
            <person name="Shen Q."/>
            <person name="Xue P."/>
            <person name="Zou S."/>
            <person name="Wang X."/>
            <person name="Liu X."/>
            <person name="Wang F."/>
            <person name="Yang Y."/>
            <person name="An X."/>
            <person name="Dong Z."/>
            <person name="Zhang K."/>
            <person name="Zhang X."/>
            <person name="Luo M.C."/>
            <person name="Dvorak J."/>
            <person name="Tong Y."/>
            <person name="Wang J."/>
            <person name="Yang H."/>
            <person name="Li Z."/>
            <person name="Wang D."/>
            <person name="Zhang A."/>
            <person name="Wang J."/>
        </authorList>
    </citation>
    <scope>NUCLEOTIDE SEQUENCE</scope>
    <source>
        <strain evidence="3">cv. G1812</strain>
    </source>
</reference>
<feature type="compositionally biased region" description="Polar residues" evidence="1">
    <location>
        <begin position="46"/>
        <end position="60"/>
    </location>
</feature>